<evidence type="ECO:0000259" key="1">
    <source>
        <dbReference type="Pfam" id="PF07179"/>
    </source>
</evidence>
<feature type="domain" description="SseB protein N-terminal" evidence="1">
    <location>
        <begin position="337"/>
        <end position="398"/>
    </location>
</feature>
<evidence type="ECO:0000313" key="2">
    <source>
        <dbReference type="EMBL" id="RII42759.1"/>
    </source>
</evidence>
<dbReference type="EMBL" id="QQXK01000008">
    <property type="protein sequence ID" value="RII42759.1"/>
    <property type="molecule type" value="Genomic_DNA"/>
</dbReference>
<reference evidence="2 3" key="1">
    <citation type="submission" date="2018-07" db="EMBL/GenBank/DDBJ databases">
        <title>Arthrobacter sp. nov., isolated from raw cow's milk with high bacterial count.</title>
        <authorList>
            <person name="Hahne J."/>
            <person name="Isele D."/>
            <person name="Lipski A."/>
        </authorList>
    </citation>
    <scope>NUCLEOTIDE SEQUENCE [LARGE SCALE GENOMIC DNA]</scope>
    <source>
        <strain evidence="2 3">JZ R-35</strain>
    </source>
</reference>
<proteinExistence type="predicted"/>
<accession>A0A399JF11</accession>
<comment type="caution">
    <text evidence="2">The sequence shown here is derived from an EMBL/GenBank/DDBJ whole genome shotgun (WGS) entry which is preliminary data.</text>
</comment>
<protein>
    <submittedName>
        <fullName evidence="2">SseB family protein</fullName>
    </submittedName>
</protein>
<dbReference type="AlphaFoldDB" id="A0A399JF11"/>
<sequence>MFKTLEEALDTLGASLLVTAKHSGSEVALLVQRLGDATSQRLFSVPSGATFPSFRVGEGWKATDHRLGGAALKAAEEIPSLSVIPGEGAWLVFELRARPEGSLRHAGDRRNQPFERPSDWDVIAEALRYPRTEDHLPSFLPRAWDTAVRASALLAGATPEASEFVEPAPTPSGLTSVFGAGLPNPVNTPWHAAVARGEGTHALEAEFAGASLLIPWETPPGDGDPGVLAQFGEGPDACHPVFTSGDQVRTYFGSLGLDPDKVLWTAGFGGSLRATSSRPHVQVDPAGHRVHISLVREDLPQRWGALRWARHRGTAAVMDVLRSPGAWVMATLRGRQQVLIDANGRRILPVFSSLEAMQSIAPWADFRVMPTPDTFASVGERDLIWVDPDVPGEQLLLPASVLVGP</sequence>
<gene>
    <name evidence="2" type="ORF">DWB68_05325</name>
</gene>
<keyword evidence="3" id="KW-1185">Reference proteome</keyword>
<organism evidence="2 3">
    <name type="scientific">Galactobacter valiniphilus</name>
    <dbReference type="NCBI Taxonomy" id="2676122"/>
    <lineage>
        <taxon>Bacteria</taxon>
        <taxon>Bacillati</taxon>
        <taxon>Actinomycetota</taxon>
        <taxon>Actinomycetes</taxon>
        <taxon>Micrococcales</taxon>
        <taxon>Micrococcaceae</taxon>
        <taxon>Galactobacter</taxon>
    </lineage>
</organism>
<dbReference type="Proteomes" id="UP000265419">
    <property type="component" value="Unassembled WGS sequence"/>
</dbReference>
<dbReference type="Pfam" id="PF07179">
    <property type="entry name" value="SseB"/>
    <property type="match status" value="1"/>
</dbReference>
<name>A0A399JF11_9MICC</name>
<dbReference type="InterPro" id="IPR009839">
    <property type="entry name" value="SseB_N"/>
</dbReference>
<dbReference type="RefSeq" id="WP_119424110.1">
    <property type="nucleotide sequence ID" value="NZ_QQXK01000008.1"/>
</dbReference>
<evidence type="ECO:0000313" key="3">
    <source>
        <dbReference type="Proteomes" id="UP000265419"/>
    </source>
</evidence>